<dbReference type="PANTHER" id="PTHR43750">
    <property type="entry name" value="UDP-GLUCOSE 6-DEHYDROGENASE TUAD"/>
    <property type="match status" value="1"/>
</dbReference>
<dbReference type="InterPro" id="IPR001732">
    <property type="entry name" value="UDP-Glc/GDP-Man_DH_N"/>
</dbReference>
<dbReference type="GO" id="GO:0016616">
    <property type="term" value="F:oxidoreductase activity, acting on the CH-OH group of donors, NAD or NADP as acceptor"/>
    <property type="evidence" value="ECO:0007669"/>
    <property type="project" value="InterPro"/>
</dbReference>
<evidence type="ECO:0000313" key="2">
    <source>
        <dbReference type="EMBL" id="OYD07522.1"/>
    </source>
</evidence>
<sequence length="261" mass="28999">MLSIDRGRLPLPPTRRVPMNITVLGTGSVGLITGVSLAYLDHPTLCAELSHPAPKRDDGIGSWEPGLNELLLTTIHRQTLRFASDLSEAVREADVIYIAAGNSSSPHDSVNSTLYRPALEAIAFHAPRNPLVVLQGTVPQGMTKATQRFLRKHSGNETLSVVHHTEWMRRGKGIRDFFQSNRLVIGTRSERAREVTEEIYRDLPISIRYTDPSHSEWIQYAYQACLVPLSSNFVLSFWKDGHGNDRGRFSPSLHIGGKGTP</sequence>
<keyword evidence="3" id="KW-1185">Reference proteome</keyword>
<protein>
    <recommendedName>
        <fullName evidence="1">UDP-glucose/GDP-mannose dehydrogenase N-terminal domain-containing protein</fullName>
    </recommendedName>
</protein>
<dbReference type="EMBL" id="NOWF01000006">
    <property type="protein sequence ID" value="OYD07522.1"/>
    <property type="molecule type" value="Genomic_DNA"/>
</dbReference>
<dbReference type="Pfam" id="PF03721">
    <property type="entry name" value="UDPG_MGDP_dh_N"/>
    <property type="match status" value="1"/>
</dbReference>
<dbReference type="Gene3D" id="3.40.50.720">
    <property type="entry name" value="NAD(P)-binding Rossmann-like Domain"/>
    <property type="match status" value="1"/>
</dbReference>
<name>A0A235B5L0_9BACL</name>
<dbReference type="PANTHER" id="PTHR43750:SF4">
    <property type="entry name" value="UDP-GLUCOSE 6-DEHYDROGENASE YWQF"/>
    <property type="match status" value="1"/>
</dbReference>
<gene>
    <name evidence="2" type="ORF">CHM34_11550</name>
</gene>
<evidence type="ECO:0000259" key="1">
    <source>
        <dbReference type="Pfam" id="PF03721"/>
    </source>
</evidence>
<accession>A0A235B5L0</accession>
<dbReference type="AlphaFoldDB" id="A0A235B5L0"/>
<dbReference type="OrthoDB" id="9803238at2"/>
<comment type="caution">
    <text evidence="2">The sequence shown here is derived from an EMBL/GenBank/DDBJ whole genome shotgun (WGS) entry which is preliminary data.</text>
</comment>
<dbReference type="InterPro" id="IPR036291">
    <property type="entry name" value="NAD(P)-bd_dom_sf"/>
</dbReference>
<dbReference type="Proteomes" id="UP000215459">
    <property type="component" value="Unassembled WGS sequence"/>
</dbReference>
<reference evidence="2 3" key="1">
    <citation type="submission" date="2017-07" db="EMBL/GenBank/DDBJ databases">
        <title>The genome sequence of Paludifilum halophilum highlights mechanisms for microbial adaptation to high salt environemnts.</title>
        <authorList>
            <person name="Belbahri L."/>
        </authorList>
    </citation>
    <scope>NUCLEOTIDE SEQUENCE [LARGE SCALE GENOMIC DNA]</scope>
    <source>
        <strain evidence="2 3">DSM 102817</strain>
    </source>
</reference>
<organism evidence="2 3">
    <name type="scientific">Paludifilum halophilum</name>
    <dbReference type="NCBI Taxonomy" id="1642702"/>
    <lineage>
        <taxon>Bacteria</taxon>
        <taxon>Bacillati</taxon>
        <taxon>Bacillota</taxon>
        <taxon>Bacilli</taxon>
        <taxon>Bacillales</taxon>
        <taxon>Thermoactinomycetaceae</taxon>
        <taxon>Paludifilum</taxon>
    </lineage>
</organism>
<dbReference type="SUPFAM" id="SSF51735">
    <property type="entry name" value="NAD(P)-binding Rossmann-fold domains"/>
    <property type="match status" value="1"/>
</dbReference>
<dbReference type="GO" id="GO:0051287">
    <property type="term" value="F:NAD binding"/>
    <property type="evidence" value="ECO:0007669"/>
    <property type="project" value="InterPro"/>
</dbReference>
<evidence type="ECO:0000313" key="3">
    <source>
        <dbReference type="Proteomes" id="UP000215459"/>
    </source>
</evidence>
<proteinExistence type="predicted"/>
<feature type="domain" description="UDP-glucose/GDP-mannose dehydrogenase N-terminal" evidence="1">
    <location>
        <begin position="19"/>
        <end position="199"/>
    </location>
</feature>